<dbReference type="Proteomes" id="UP000193200">
    <property type="component" value="Unassembled WGS sequence"/>
</dbReference>
<sequence>MDVTAKLDDMGKPAWIAVMVLGFIVFWPVGLAILGYLIWSGRMGCWKRNGMNGMGRARGRWHGPQNGRHAESTGNSAFDEYRNETLQRLEEEQKEFFAFLERLRQAKDKAEFDQFMADRRQGGGSQSGPEPQPQA</sequence>
<dbReference type="RefSeq" id="WP_085885298.1">
    <property type="nucleotide sequence ID" value="NZ_FWFR01000004.1"/>
</dbReference>
<evidence type="ECO:0000256" key="1">
    <source>
        <dbReference type="SAM" id="MobiDB-lite"/>
    </source>
</evidence>
<keyword evidence="2" id="KW-0812">Transmembrane</keyword>
<feature type="region of interest" description="Disordered" evidence="1">
    <location>
        <begin position="57"/>
        <end position="77"/>
    </location>
</feature>
<feature type="transmembrane region" description="Helical" evidence="2">
    <location>
        <begin position="14"/>
        <end position="39"/>
    </location>
</feature>
<protein>
    <recommendedName>
        <fullName evidence="5">DUF2852 domain-containing protein</fullName>
    </recommendedName>
</protein>
<evidence type="ECO:0000256" key="2">
    <source>
        <dbReference type="SAM" id="Phobius"/>
    </source>
</evidence>
<keyword evidence="2" id="KW-0472">Membrane</keyword>
<proteinExistence type="predicted"/>
<feature type="region of interest" description="Disordered" evidence="1">
    <location>
        <begin position="111"/>
        <end position="135"/>
    </location>
</feature>
<accession>A0A1Y5U397</accession>
<reference evidence="3 4" key="1">
    <citation type="submission" date="2017-03" db="EMBL/GenBank/DDBJ databases">
        <authorList>
            <person name="Afonso C.L."/>
            <person name="Miller P.J."/>
            <person name="Scott M.A."/>
            <person name="Spackman E."/>
            <person name="Goraichik I."/>
            <person name="Dimitrov K.M."/>
            <person name="Suarez D.L."/>
            <person name="Swayne D.E."/>
        </authorList>
    </citation>
    <scope>NUCLEOTIDE SEQUENCE [LARGE SCALE GENOMIC DNA]</scope>
    <source>
        <strain evidence="3 4">CECT 7691</strain>
    </source>
</reference>
<dbReference type="EMBL" id="FWFR01000004">
    <property type="protein sequence ID" value="SLN75792.1"/>
    <property type="molecule type" value="Genomic_DNA"/>
</dbReference>
<keyword evidence="2" id="KW-1133">Transmembrane helix</keyword>
<dbReference type="InterPro" id="IPR021273">
    <property type="entry name" value="DUF2852"/>
</dbReference>
<evidence type="ECO:0008006" key="5">
    <source>
        <dbReference type="Google" id="ProtNLM"/>
    </source>
</evidence>
<name>A0A1Y5U397_9PROT</name>
<dbReference type="InParanoid" id="A0A1Y5U397"/>
<organism evidence="3 4">
    <name type="scientific">Oceanibacterium hippocampi</name>
    <dbReference type="NCBI Taxonomy" id="745714"/>
    <lineage>
        <taxon>Bacteria</taxon>
        <taxon>Pseudomonadati</taxon>
        <taxon>Pseudomonadota</taxon>
        <taxon>Alphaproteobacteria</taxon>
        <taxon>Sneathiellales</taxon>
        <taxon>Sneathiellaceae</taxon>
        <taxon>Oceanibacterium</taxon>
    </lineage>
</organism>
<dbReference type="AlphaFoldDB" id="A0A1Y5U397"/>
<keyword evidence="4" id="KW-1185">Reference proteome</keyword>
<dbReference type="OrthoDB" id="9806878at2"/>
<feature type="compositionally biased region" description="Basic and acidic residues" evidence="1">
    <location>
        <begin position="111"/>
        <end position="121"/>
    </location>
</feature>
<evidence type="ECO:0000313" key="4">
    <source>
        <dbReference type="Proteomes" id="UP000193200"/>
    </source>
</evidence>
<gene>
    <name evidence="3" type="ORF">OCH7691_03963</name>
</gene>
<evidence type="ECO:0000313" key="3">
    <source>
        <dbReference type="EMBL" id="SLN75792.1"/>
    </source>
</evidence>
<dbReference type="Pfam" id="PF11014">
    <property type="entry name" value="DUF2852"/>
    <property type="match status" value="1"/>
</dbReference>